<accession>B3P0J3</accession>
<evidence type="ECO:0000313" key="2">
    <source>
        <dbReference type="EMBL" id="EDV48819.1"/>
    </source>
</evidence>
<keyword evidence="1" id="KW-1133">Transmembrane helix</keyword>
<dbReference type="OMA" id="WHIQVCL"/>
<protein>
    <submittedName>
        <fullName evidence="2">GG21621</fullName>
    </submittedName>
</protein>
<dbReference type="HOGENOM" id="CLU_2815255_0_0_1"/>
<dbReference type="Proteomes" id="UP000008711">
    <property type="component" value="Unassembled WGS sequence"/>
</dbReference>
<proteinExistence type="predicted"/>
<gene>
    <name evidence="2" type="primary">Dere\GG21621</name>
    <name evidence="2" type="ORF">Dere_GG21621</name>
</gene>
<dbReference type="AlphaFoldDB" id="B3P0J3"/>
<keyword evidence="1" id="KW-0472">Membrane</keyword>
<keyword evidence="1" id="KW-0812">Transmembrane</keyword>
<keyword evidence="3" id="KW-1185">Reference proteome</keyword>
<name>B3P0J3_DROER</name>
<dbReference type="EMBL" id="CH954181">
    <property type="protein sequence ID" value="EDV48819.1"/>
    <property type="molecule type" value="Genomic_DNA"/>
</dbReference>
<evidence type="ECO:0000313" key="3">
    <source>
        <dbReference type="Proteomes" id="UP000008711"/>
    </source>
</evidence>
<feature type="transmembrane region" description="Helical" evidence="1">
    <location>
        <begin position="32"/>
        <end position="55"/>
    </location>
</feature>
<evidence type="ECO:0000256" key="1">
    <source>
        <dbReference type="SAM" id="Phobius"/>
    </source>
</evidence>
<organism evidence="2 3">
    <name type="scientific">Drosophila erecta</name>
    <name type="common">Fruit fly</name>
    <dbReference type="NCBI Taxonomy" id="7220"/>
    <lineage>
        <taxon>Eukaryota</taxon>
        <taxon>Metazoa</taxon>
        <taxon>Ecdysozoa</taxon>
        <taxon>Arthropoda</taxon>
        <taxon>Hexapoda</taxon>
        <taxon>Insecta</taxon>
        <taxon>Pterygota</taxon>
        <taxon>Neoptera</taxon>
        <taxon>Endopterygota</taxon>
        <taxon>Diptera</taxon>
        <taxon>Brachycera</taxon>
        <taxon>Muscomorpha</taxon>
        <taxon>Ephydroidea</taxon>
        <taxon>Drosophilidae</taxon>
        <taxon>Drosophila</taxon>
        <taxon>Sophophora</taxon>
    </lineage>
</organism>
<reference evidence="2 3" key="2">
    <citation type="journal article" date="2008" name="Bioinformatics">
        <title>Assembly reconciliation.</title>
        <authorList>
            <person name="Zimin A.V."/>
            <person name="Smith D.R."/>
            <person name="Sutton G."/>
            <person name="Yorke J.A."/>
        </authorList>
    </citation>
    <scope>NUCLEOTIDE SEQUENCE [LARGE SCALE GENOMIC DNA]</scope>
    <source>
        <strain evidence="2 3">TSC#14021-0224.01</strain>
    </source>
</reference>
<sequence>MANAGKKGWHIQVCLNRNTVYQLLKHKVKPRGIYKCFSPFLYFCLPFLWVFPLFACCPHQQTGVLINWTLRTSENK</sequence>
<reference evidence="2 3" key="1">
    <citation type="journal article" date="2007" name="Nature">
        <title>Evolution of genes and genomes on the Drosophila phylogeny.</title>
        <authorList>
            <consortium name="Drosophila 12 Genomes Consortium"/>
            <person name="Clark A.G."/>
            <person name="Eisen M.B."/>
            <person name="Smith D.R."/>
            <person name="Bergman C.M."/>
            <person name="Oliver B."/>
            <person name="Markow T.A."/>
            <person name="Kaufman T.C."/>
            <person name="Kellis M."/>
            <person name="Gelbart W."/>
            <person name="Iyer V.N."/>
            <person name="Pollard D.A."/>
            <person name="Sackton T.B."/>
            <person name="Larracuente A.M."/>
            <person name="Singh N.D."/>
            <person name="Abad J.P."/>
            <person name="Abt D.N."/>
            <person name="Adryan B."/>
            <person name="Aguade M."/>
            <person name="Akashi H."/>
            <person name="Anderson W.W."/>
            <person name="Aquadro C.F."/>
            <person name="Ardell D.H."/>
            <person name="Arguello R."/>
            <person name="Artieri C.G."/>
            <person name="Barbash D.A."/>
            <person name="Barker D."/>
            <person name="Barsanti P."/>
            <person name="Batterham P."/>
            <person name="Batzoglou S."/>
            <person name="Begun D."/>
            <person name="Bhutkar A."/>
            <person name="Blanco E."/>
            <person name="Bosak S.A."/>
            <person name="Bradley R.K."/>
            <person name="Brand A.D."/>
            <person name="Brent M.R."/>
            <person name="Brooks A.N."/>
            <person name="Brown R.H."/>
            <person name="Butlin R.K."/>
            <person name="Caggese C."/>
            <person name="Calvi B.R."/>
            <person name="Bernardo de Carvalho A."/>
            <person name="Caspi A."/>
            <person name="Castrezana S."/>
            <person name="Celniker S.E."/>
            <person name="Chang J.L."/>
            <person name="Chapple C."/>
            <person name="Chatterji S."/>
            <person name="Chinwalla A."/>
            <person name="Civetta A."/>
            <person name="Clifton S.W."/>
            <person name="Comeron J.M."/>
            <person name="Costello J.C."/>
            <person name="Coyne J.A."/>
            <person name="Daub J."/>
            <person name="David R.G."/>
            <person name="Delcher A.L."/>
            <person name="Delehaunty K."/>
            <person name="Do C.B."/>
            <person name="Ebling H."/>
            <person name="Edwards K."/>
            <person name="Eickbush T."/>
            <person name="Evans J.D."/>
            <person name="Filipski A."/>
            <person name="Findeiss S."/>
            <person name="Freyhult E."/>
            <person name="Fulton L."/>
            <person name="Fulton R."/>
            <person name="Garcia A.C."/>
            <person name="Gardiner A."/>
            <person name="Garfield D.A."/>
            <person name="Garvin B.E."/>
            <person name="Gibson G."/>
            <person name="Gilbert D."/>
            <person name="Gnerre S."/>
            <person name="Godfrey J."/>
            <person name="Good R."/>
            <person name="Gotea V."/>
            <person name="Gravely B."/>
            <person name="Greenberg A.J."/>
            <person name="Griffiths-Jones S."/>
            <person name="Gross S."/>
            <person name="Guigo R."/>
            <person name="Gustafson E.A."/>
            <person name="Haerty W."/>
            <person name="Hahn M.W."/>
            <person name="Halligan D.L."/>
            <person name="Halpern A.L."/>
            <person name="Halter G.M."/>
            <person name="Han M.V."/>
            <person name="Heger A."/>
            <person name="Hillier L."/>
            <person name="Hinrichs A.S."/>
            <person name="Holmes I."/>
            <person name="Hoskins R.A."/>
            <person name="Hubisz M.J."/>
            <person name="Hultmark D."/>
            <person name="Huntley M.A."/>
            <person name="Jaffe D.B."/>
            <person name="Jagadeeshan S."/>
            <person name="Jeck W.R."/>
            <person name="Johnson J."/>
            <person name="Jones C.D."/>
            <person name="Jordan W.C."/>
            <person name="Karpen G.H."/>
            <person name="Kataoka E."/>
            <person name="Keightley P.D."/>
            <person name="Kheradpour P."/>
            <person name="Kirkness E.F."/>
            <person name="Koerich L.B."/>
            <person name="Kristiansen K."/>
            <person name="Kudrna D."/>
            <person name="Kulathinal R.J."/>
            <person name="Kumar S."/>
            <person name="Kwok R."/>
            <person name="Lander E."/>
            <person name="Langley C.H."/>
            <person name="Lapoint R."/>
            <person name="Lazzaro B.P."/>
            <person name="Lee S.J."/>
            <person name="Levesque L."/>
            <person name="Li R."/>
            <person name="Lin C.F."/>
            <person name="Lin M.F."/>
            <person name="Lindblad-Toh K."/>
            <person name="Llopart A."/>
            <person name="Long M."/>
            <person name="Low L."/>
            <person name="Lozovsky E."/>
            <person name="Lu J."/>
            <person name="Luo M."/>
            <person name="Machado C.A."/>
            <person name="Makalowski W."/>
            <person name="Marzo M."/>
            <person name="Matsuda M."/>
            <person name="Matzkin L."/>
            <person name="McAllister B."/>
            <person name="McBride C.S."/>
            <person name="McKernan B."/>
            <person name="McKernan K."/>
            <person name="Mendez-Lago M."/>
            <person name="Minx P."/>
            <person name="Mollenhauer M.U."/>
            <person name="Montooth K."/>
            <person name="Mount S.M."/>
            <person name="Mu X."/>
            <person name="Myers E."/>
            <person name="Negre B."/>
            <person name="Newfeld S."/>
            <person name="Nielsen R."/>
            <person name="Noor M.A."/>
            <person name="O'Grady P."/>
            <person name="Pachter L."/>
            <person name="Papaceit M."/>
            <person name="Parisi M.J."/>
            <person name="Parisi M."/>
            <person name="Parts L."/>
            <person name="Pedersen J.S."/>
            <person name="Pesole G."/>
            <person name="Phillippy A.M."/>
            <person name="Ponting C.P."/>
            <person name="Pop M."/>
            <person name="Porcelli D."/>
            <person name="Powell J.R."/>
            <person name="Prohaska S."/>
            <person name="Pruitt K."/>
            <person name="Puig M."/>
            <person name="Quesneville H."/>
            <person name="Ram K.R."/>
            <person name="Rand D."/>
            <person name="Rasmussen M.D."/>
            <person name="Reed L.K."/>
            <person name="Reenan R."/>
            <person name="Reily A."/>
            <person name="Remington K.A."/>
            <person name="Rieger T.T."/>
            <person name="Ritchie M.G."/>
            <person name="Robin C."/>
            <person name="Rogers Y.H."/>
            <person name="Rohde C."/>
            <person name="Rozas J."/>
            <person name="Rubenfield M.J."/>
            <person name="Ruiz A."/>
            <person name="Russo S."/>
            <person name="Salzberg S.L."/>
            <person name="Sanchez-Gracia A."/>
            <person name="Saranga D.J."/>
            <person name="Sato H."/>
            <person name="Schaeffer S.W."/>
            <person name="Schatz M.C."/>
            <person name="Schlenke T."/>
            <person name="Schwartz R."/>
            <person name="Segarra C."/>
            <person name="Singh R.S."/>
            <person name="Sirot L."/>
            <person name="Sirota M."/>
            <person name="Sisneros N.B."/>
            <person name="Smith C.D."/>
            <person name="Smith T.F."/>
            <person name="Spieth J."/>
            <person name="Stage D.E."/>
            <person name="Stark A."/>
            <person name="Stephan W."/>
            <person name="Strausberg R.L."/>
            <person name="Strempel S."/>
            <person name="Sturgill D."/>
            <person name="Sutton G."/>
            <person name="Sutton G.G."/>
            <person name="Tao W."/>
            <person name="Teichmann S."/>
            <person name="Tobari Y.N."/>
            <person name="Tomimura Y."/>
            <person name="Tsolas J.M."/>
            <person name="Valente V.L."/>
            <person name="Venter E."/>
            <person name="Venter J.C."/>
            <person name="Vicario S."/>
            <person name="Vieira F.G."/>
            <person name="Vilella A.J."/>
            <person name="Villasante A."/>
            <person name="Walenz B."/>
            <person name="Wang J."/>
            <person name="Wasserman M."/>
            <person name="Watts T."/>
            <person name="Wilson D."/>
            <person name="Wilson R.K."/>
            <person name="Wing R.A."/>
            <person name="Wolfner M.F."/>
            <person name="Wong A."/>
            <person name="Wong G.K."/>
            <person name="Wu C.I."/>
            <person name="Wu G."/>
            <person name="Yamamoto D."/>
            <person name="Yang H.P."/>
            <person name="Yang S.P."/>
            <person name="Yorke J.A."/>
            <person name="Yoshida K."/>
            <person name="Zdobnov E."/>
            <person name="Zhang P."/>
            <person name="Zhang Y."/>
            <person name="Zimin A.V."/>
            <person name="Baldwin J."/>
            <person name="Abdouelleil A."/>
            <person name="Abdulkadir J."/>
            <person name="Abebe A."/>
            <person name="Abera B."/>
            <person name="Abreu J."/>
            <person name="Acer S.C."/>
            <person name="Aftuck L."/>
            <person name="Alexander A."/>
            <person name="An P."/>
            <person name="Anderson E."/>
            <person name="Anderson S."/>
            <person name="Arachi H."/>
            <person name="Azer M."/>
            <person name="Bachantsang P."/>
            <person name="Barry A."/>
            <person name="Bayul T."/>
            <person name="Berlin A."/>
            <person name="Bessette D."/>
            <person name="Bloom T."/>
            <person name="Blye J."/>
            <person name="Boguslavskiy L."/>
            <person name="Bonnet C."/>
            <person name="Boukhgalter B."/>
            <person name="Bourzgui I."/>
            <person name="Brown A."/>
            <person name="Cahill P."/>
            <person name="Channer S."/>
            <person name="Cheshatsang Y."/>
            <person name="Chuda L."/>
            <person name="Citroen M."/>
            <person name="Collymore A."/>
            <person name="Cooke P."/>
            <person name="Costello M."/>
            <person name="D'Aco K."/>
            <person name="Daza R."/>
            <person name="De Haan G."/>
            <person name="DeGray S."/>
            <person name="DeMaso C."/>
            <person name="Dhargay N."/>
            <person name="Dooley K."/>
            <person name="Dooley E."/>
            <person name="Doricent M."/>
            <person name="Dorje P."/>
            <person name="Dorjee K."/>
            <person name="Dupes A."/>
            <person name="Elong R."/>
            <person name="Falk J."/>
            <person name="Farina A."/>
            <person name="Faro S."/>
            <person name="Ferguson D."/>
            <person name="Fisher S."/>
            <person name="Foley C.D."/>
            <person name="Franke A."/>
            <person name="Friedrich D."/>
            <person name="Gadbois L."/>
            <person name="Gearin G."/>
            <person name="Gearin C.R."/>
            <person name="Giannoukos G."/>
            <person name="Goode T."/>
            <person name="Graham J."/>
            <person name="Grandbois E."/>
            <person name="Grewal S."/>
            <person name="Gyaltsen K."/>
            <person name="Hafez N."/>
            <person name="Hagos B."/>
            <person name="Hall J."/>
            <person name="Henson C."/>
            <person name="Hollinger A."/>
            <person name="Honan T."/>
            <person name="Huard M.D."/>
            <person name="Hughes L."/>
            <person name="Hurhula B."/>
            <person name="Husby M.E."/>
            <person name="Kamat A."/>
            <person name="Kanga B."/>
            <person name="Kashin S."/>
            <person name="Khazanovich D."/>
            <person name="Kisner P."/>
            <person name="Lance K."/>
            <person name="Lara M."/>
            <person name="Lee W."/>
            <person name="Lennon N."/>
            <person name="Letendre F."/>
            <person name="LeVine R."/>
            <person name="Lipovsky A."/>
            <person name="Liu X."/>
            <person name="Liu J."/>
            <person name="Liu S."/>
            <person name="Lokyitsang T."/>
            <person name="Lokyitsang Y."/>
            <person name="Lubonja R."/>
            <person name="Lui A."/>
            <person name="MacDonald P."/>
            <person name="Magnisalis V."/>
            <person name="Maru K."/>
            <person name="Matthews C."/>
            <person name="McCusker W."/>
            <person name="McDonough S."/>
            <person name="Mehta T."/>
            <person name="Meldrim J."/>
            <person name="Meneus L."/>
            <person name="Mihai O."/>
            <person name="Mihalev A."/>
            <person name="Mihova T."/>
            <person name="Mittelman R."/>
            <person name="Mlenga V."/>
            <person name="Montmayeur A."/>
            <person name="Mulrain L."/>
            <person name="Navidi A."/>
            <person name="Naylor J."/>
            <person name="Negash T."/>
            <person name="Nguyen T."/>
            <person name="Nguyen N."/>
            <person name="Nicol R."/>
            <person name="Norbu C."/>
            <person name="Norbu N."/>
            <person name="Novod N."/>
            <person name="O'Neill B."/>
            <person name="Osman S."/>
            <person name="Markiewicz E."/>
            <person name="Oyono O.L."/>
            <person name="Patti C."/>
            <person name="Phunkhang P."/>
            <person name="Pierre F."/>
            <person name="Priest M."/>
            <person name="Raghuraman S."/>
            <person name="Rege F."/>
            <person name="Reyes R."/>
            <person name="Rise C."/>
            <person name="Rogov P."/>
            <person name="Ross K."/>
            <person name="Ryan E."/>
            <person name="Settipalli S."/>
            <person name="Shea T."/>
            <person name="Sherpa N."/>
            <person name="Shi L."/>
            <person name="Shih D."/>
            <person name="Sparrow T."/>
            <person name="Spaulding J."/>
            <person name="Stalker J."/>
            <person name="Stange-Thomann N."/>
            <person name="Stavropoulos S."/>
            <person name="Stone C."/>
            <person name="Strader C."/>
            <person name="Tesfaye S."/>
            <person name="Thomson T."/>
            <person name="Thoulutsang Y."/>
            <person name="Thoulutsang D."/>
            <person name="Topham K."/>
            <person name="Topping I."/>
            <person name="Tsamla T."/>
            <person name="Vassiliev H."/>
            <person name="Vo A."/>
            <person name="Wangchuk T."/>
            <person name="Wangdi T."/>
            <person name="Weiand M."/>
            <person name="Wilkinson J."/>
            <person name="Wilson A."/>
            <person name="Yadav S."/>
            <person name="Young G."/>
            <person name="Yu Q."/>
            <person name="Zembek L."/>
            <person name="Zhong D."/>
            <person name="Zimmer A."/>
            <person name="Zwirko Z."/>
            <person name="Jaffe D.B."/>
            <person name="Alvarez P."/>
            <person name="Brockman W."/>
            <person name="Butler J."/>
            <person name="Chin C."/>
            <person name="Gnerre S."/>
            <person name="Grabherr M."/>
            <person name="Kleber M."/>
            <person name="Mauceli E."/>
            <person name="MacCallum I."/>
        </authorList>
    </citation>
    <scope>NUCLEOTIDE SEQUENCE [LARGE SCALE GENOMIC DNA]</scope>
    <source>
        <strain evidence="2 3">TSC#14021-0224.01</strain>
    </source>
</reference>